<keyword evidence="4" id="KW-0202">Cytokine</keyword>
<name>A0A7L1CUF5_9PASS</name>
<gene>
    <name evidence="10" type="primary">Ccl7</name>
    <name evidence="10" type="ORF">SERLUN_R00542</name>
</gene>
<evidence type="ECO:0000256" key="7">
    <source>
        <dbReference type="ARBA" id="ARBA00023157"/>
    </source>
</evidence>
<dbReference type="PRINTS" id="PR01731">
    <property type="entry name" value="LYMPHOTACTIN"/>
</dbReference>
<evidence type="ECO:0000313" key="11">
    <source>
        <dbReference type="Proteomes" id="UP000553648"/>
    </source>
</evidence>
<evidence type="ECO:0000256" key="3">
    <source>
        <dbReference type="ARBA" id="ARBA00022500"/>
    </source>
</evidence>
<dbReference type="InterPro" id="IPR001811">
    <property type="entry name" value="Chemokine_IL8-like_dom"/>
</dbReference>
<dbReference type="SMART" id="SM00199">
    <property type="entry name" value="SCY"/>
    <property type="match status" value="1"/>
</dbReference>
<feature type="domain" description="Chemokine interleukin-8-like" evidence="9">
    <location>
        <begin position="31"/>
        <end position="87"/>
    </location>
</feature>
<feature type="signal peptide" evidence="8">
    <location>
        <begin position="1"/>
        <end position="18"/>
    </location>
</feature>
<protein>
    <submittedName>
        <fullName evidence="10">CCL7 protein</fullName>
    </submittedName>
</protein>
<organism evidence="10 11">
    <name type="scientific">Serilophus lunatus</name>
    <name type="common">silver-breasted broadbill</name>
    <dbReference type="NCBI Taxonomy" id="239386"/>
    <lineage>
        <taxon>Eukaryota</taxon>
        <taxon>Metazoa</taxon>
        <taxon>Chordata</taxon>
        <taxon>Craniata</taxon>
        <taxon>Vertebrata</taxon>
        <taxon>Euteleostomi</taxon>
        <taxon>Archelosauria</taxon>
        <taxon>Archosauria</taxon>
        <taxon>Dinosauria</taxon>
        <taxon>Saurischia</taxon>
        <taxon>Theropoda</taxon>
        <taxon>Coelurosauria</taxon>
        <taxon>Aves</taxon>
        <taxon>Neognathae</taxon>
        <taxon>Neoaves</taxon>
        <taxon>Telluraves</taxon>
        <taxon>Australaves</taxon>
        <taxon>Passeriformes</taxon>
        <taxon>Eurylaimidae</taxon>
        <taxon>Serilophus</taxon>
    </lineage>
</organism>
<comment type="subcellular location">
    <subcellularLocation>
        <location evidence="1">Secreted</location>
    </subcellularLocation>
</comment>
<dbReference type="PANTHER" id="PTHR12015">
    <property type="entry name" value="SMALL INDUCIBLE CYTOKINE A"/>
    <property type="match status" value="1"/>
</dbReference>
<dbReference type="GO" id="GO:0006954">
    <property type="term" value="P:inflammatory response"/>
    <property type="evidence" value="ECO:0007669"/>
    <property type="project" value="TreeGrafter"/>
</dbReference>
<keyword evidence="3" id="KW-0145">Chemotaxis</keyword>
<dbReference type="InterPro" id="IPR039809">
    <property type="entry name" value="Chemokine_b/g/d"/>
</dbReference>
<comment type="similarity">
    <text evidence="2">Belongs to the intercrine gamma family.</text>
</comment>
<keyword evidence="7" id="KW-1015">Disulfide bond</keyword>
<feature type="chain" id="PRO_5029752831" evidence="8">
    <location>
        <begin position="19"/>
        <end position="94"/>
    </location>
</feature>
<keyword evidence="11" id="KW-1185">Reference proteome</keyword>
<dbReference type="Pfam" id="PF00048">
    <property type="entry name" value="IL8"/>
    <property type="match status" value="1"/>
</dbReference>
<evidence type="ECO:0000256" key="2">
    <source>
        <dbReference type="ARBA" id="ARBA00006894"/>
    </source>
</evidence>
<feature type="non-terminal residue" evidence="10">
    <location>
        <position position="1"/>
    </location>
</feature>
<keyword evidence="5" id="KW-0964">Secreted</keyword>
<dbReference type="GO" id="GO:0008009">
    <property type="term" value="F:chemokine activity"/>
    <property type="evidence" value="ECO:0007669"/>
    <property type="project" value="InterPro"/>
</dbReference>
<feature type="non-terminal residue" evidence="10">
    <location>
        <position position="94"/>
    </location>
</feature>
<comment type="caution">
    <text evidence="10">The sequence shown here is derived from an EMBL/GenBank/DDBJ whole genome shotgun (WGS) entry which is preliminary data.</text>
</comment>
<dbReference type="SUPFAM" id="SSF54117">
    <property type="entry name" value="Interleukin 8-like chemokines"/>
    <property type="match status" value="1"/>
</dbReference>
<dbReference type="AlphaFoldDB" id="A0A7L1CUF5"/>
<sequence length="94" mass="10697">MKLHAAAILVLFWLSVFTVHTVKGSAGSQSMTKFQCVDLSPKQLKIRNLKSYEKQTQTNAVMFVTTNGIKICVRSDQKWVQHAMKKIDEKRTAK</sequence>
<evidence type="ECO:0000256" key="1">
    <source>
        <dbReference type="ARBA" id="ARBA00004613"/>
    </source>
</evidence>
<dbReference type="GO" id="GO:0005615">
    <property type="term" value="C:extracellular space"/>
    <property type="evidence" value="ECO:0007669"/>
    <property type="project" value="UniProtKB-KW"/>
</dbReference>
<evidence type="ECO:0000256" key="6">
    <source>
        <dbReference type="ARBA" id="ARBA00022729"/>
    </source>
</evidence>
<proteinExistence type="inferred from homology"/>
<evidence type="ECO:0000256" key="5">
    <source>
        <dbReference type="ARBA" id="ARBA00022525"/>
    </source>
</evidence>
<dbReference type="PANTHER" id="PTHR12015:SF101">
    <property type="entry name" value="CYTOKINE SCM-1 BETA-RELATED"/>
    <property type="match status" value="1"/>
</dbReference>
<dbReference type="GO" id="GO:0048020">
    <property type="term" value="F:CCR chemokine receptor binding"/>
    <property type="evidence" value="ECO:0007669"/>
    <property type="project" value="TreeGrafter"/>
</dbReference>
<dbReference type="GO" id="GO:0030335">
    <property type="term" value="P:positive regulation of cell migration"/>
    <property type="evidence" value="ECO:0007669"/>
    <property type="project" value="TreeGrafter"/>
</dbReference>
<dbReference type="GO" id="GO:0061844">
    <property type="term" value="P:antimicrobial humoral immune response mediated by antimicrobial peptide"/>
    <property type="evidence" value="ECO:0007669"/>
    <property type="project" value="TreeGrafter"/>
</dbReference>
<dbReference type="Proteomes" id="UP000553648">
    <property type="component" value="Unassembled WGS sequence"/>
</dbReference>
<evidence type="ECO:0000256" key="4">
    <source>
        <dbReference type="ARBA" id="ARBA00022514"/>
    </source>
</evidence>
<evidence type="ECO:0000256" key="8">
    <source>
        <dbReference type="SAM" id="SignalP"/>
    </source>
</evidence>
<dbReference type="InterPro" id="IPR036048">
    <property type="entry name" value="Interleukin_8-like_sf"/>
</dbReference>
<dbReference type="GO" id="GO:0070098">
    <property type="term" value="P:chemokine-mediated signaling pathway"/>
    <property type="evidence" value="ECO:0007669"/>
    <property type="project" value="TreeGrafter"/>
</dbReference>
<dbReference type="Gene3D" id="2.40.50.40">
    <property type="match status" value="1"/>
</dbReference>
<dbReference type="InterPro" id="IPR008105">
    <property type="entry name" value="Chemokine_XCL1/XCL2"/>
</dbReference>
<dbReference type="EMBL" id="VXBA01000678">
    <property type="protein sequence ID" value="NXM66458.1"/>
    <property type="molecule type" value="Genomic_DNA"/>
</dbReference>
<evidence type="ECO:0000313" key="10">
    <source>
        <dbReference type="EMBL" id="NXM66458.1"/>
    </source>
</evidence>
<dbReference type="OrthoDB" id="9906867at2759"/>
<accession>A0A7L1CUF5</accession>
<keyword evidence="6 8" id="KW-0732">Signal</keyword>
<reference evidence="10 11" key="1">
    <citation type="submission" date="2019-09" db="EMBL/GenBank/DDBJ databases">
        <title>Bird 10,000 Genomes (B10K) Project - Family phase.</title>
        <authorList>
            <person name="Zhang G."/>
        </authorList>
    </citation>
    <scope>NUCLEOTIDE SEQUENCE [LARGE SCALE GENOMIC DNA]</scope>
    <source>
        <strain evidence="10">B10K-DU-002-03</strain>
        <tissue evidence="10">Muscle</tissue>
    </source>
</reference>
<evidence type="ECO:0000259" key="9">
    <source>
        <dbReference type="SMART" id="SM00199"/>
    </source>
</evidence>